<evidence type="ECO:0000313" key="3">
    <source>
        <dbReference type="EMBL" id="KAK3679142.1"/>
    </source>
</evidence>
<dbReference type="InterPro" id="IPR013087">
    <property type="entry name" value="Znf_C2H2_type"/>
</dbReference>
<evidence type="ECO:0000313" key="4">
    <source>
        <dbReference type="Proteomes" id="UP001274830"/>
    </source>
</evidence>
<dbReference type="Proteomes" id="UP001274830">
    <property type="component" value="Unassembled WGS sequence"/>
</dbReference>
<dbReference type="PROSITE" id="PS00028">
    <property type="entry name" value="ZINC_FINGER_C2H2_1"/>
    <property type="match status" value="1"/>
</dbReference>
<dbReference type="GO" id="GO:0008270">
    <property type="term" value="F:zinc ion binding"/>
    <property type="evidence" value="ECO:0007669"/>
    <property type="project" value="UniProtKB-KW"/>
</dbReference>
<keyword evidence="1" id="KW-0479">Metal-binding</keyword>
<protein>
    <recommendedName>
        <fullName evidence="2">C2H2-type domain-containing protein</fullName>
    </recommendedName>
</protein>
<dbReference type="Gene3D" id="3.30.160.60">
    <property type="entry name" value="Classic Zinc Finger"/>
    <property type="match status" value="1"/>
</dbReference>
<keyword evidence="1" id="KW-0862">Zinc</keyword>
<name>A0AAE0WVR1_9PEZI</name>
<reference evidence="3" key="1">
    <citation type="submission" date="2023-07" db="EMBL/GenBank/DDBJ databases">
        <title>Black Yeasts Isolated from many extreme environments.</title>
        <authorList>
            <person name="Coleine C."/>
            <person name="Stajich J.E."/>
            <person name="Selbmann L."/>
        </authorList>
    </citation>
    <scope>NUCLEOTIDE SEQUENCE</scope>
    <source>
        <strain evidence="3">CCFEE 5485</strain>
    </source>
</reference>
<evidence type="ECO:0000256" key="1">
    <source>
        <dbReference type="PROSITE-ProRule" id="PRU00042"/>
    </source>
</evidence>
<accession>A0AAE0WVR1</accession>
<proteinExistence type="predicted"/>
<organism evidence="3 4">
    <name type="scientific">Recurvomyces mirabilis</name>
    <dbReference type="NCBI Taxonomy" id="574656"/>
    <lineage>
        <taxon>Eukaryota</taxon>
        <taxon>Fungi</taxon>
        <taxon>Dikarya</taxon>
        <taxon>Ascomycota</taxon>
        <taxon>Pezizomycotina</taxon>
        <taxon>Dothideomycetes</taxon>
        <taxon>Dothideomycetidae</taxon>
        <taxon>Mycosphaerellales</taxon>
        <taxon>Teratosphaeriaceae</taxon>
        <taxon>Recurvomyces</taxon>
    </lineage>
</organism>
<dbReference type="PROSITE" id="PS50157">
    <property type="entry name" value="ZINC_FINGER_C2H2_2"/>
    <property type="match status" value="1"/>
</dbReference>
<keyword evidence="4" id="KW-1185">Reference proteome</keyword>
<sequence length="331" mass="35749">MDCRDASHDEPLLSAVKASSESHFMVAGTDDFSEMASPLTTAGWSSWGSAGPAGPAGTLSNKCGSAEASGIPISRVAHTARDPAIEHADRWDDILSWPPTYDPDWITTGSTPGQAIHGPSSPWSEDMCHNLVDNLGSTELSFSNGWTYHTPADALGEMQSAVLASEAEATVHWPVQKTHPHIVADQGQPNLHSDFVVNEQLATLNPAILMRPYPAIDRAAHVIPPVSPNFLKPTMDTQVPAISCPDKESIPSGQQPGRVLKCAWPGSSCTYISGRGRPYEMKRHMDTVHLKIRSICRRCGRSFCREEKMLSHLRNAHAGIPTRQLAGGIGH</sequence>
<feature type="domain" description="C2H2-type" evidence="2">
    <location>
        <begin position="294"/>
        <end position="322"/>
    </location>
</feature>
<keyword evidence="1" id="KW-0863">Zinc-finger</keyword>
<dbReference type="EMBL" id="JAUTXT010000002">
    <property type="protein sequence ID" value="KAK3679142.1"/>
    <property type="molecule type" value="Genomic_DNA"/>
</dbReference>
<evidence type="ECO:0000259" key="2">
    <source>
        <dbReference type="PROSITE" id="PS50157"/>
    </source>
</evidence>
<dbReference type="AlphaFoldDB" id="A0AAE0WVR1"/>
<gene>
    <name evidence="3" type="ORF">LTR78_000703</name>
</gene>
<comment type="caution">
    <text evidence="3">The sequence shown here is derived from an EMBL/GenBank/DDBJ whole genome shotgun (WGS) entry which is preliminary data.</text>
</comment>